<evidence type="ECO:0000313" key="11">
    <source>
        <dbReference type="Proteomes" id="UP000274786"/>
    </source>
</evidence>
<sequence>MIDVSVVIPVYGSAPILPRLAERLEQALDALGRSYEVVLVYDCSPDDSWNVIAGLCASRPWLKGVRLRKNAGQHNAIMAGLGVCAGRYIVTMDDDLQHSPNDIARIVEVLDGGADVCYVQFKRRRHALWKRMGSRFNDQVASWLLRKPKGLYLSPFRGFVRDIRDEMLRYEGPFVYLDGLIVQSTSNIATLQADHHDRDDGKSGYSLSKSISLWMQMATSFSIKPLRVASLMGVAASGLGFLAAAGLVVQKLIWPQTAVGWTSLIVAVLIMGGIQLLALGVVGEYVGRVLLNVSNRPQYVRGTVLNGTADAESAR</sequence>
<dbReference type="Pfam" id="PF00535">
    <property type="entry name" value="Glycos_transf_2"/>
    <property type="match status" value="1"/>
</dbReference>
<keyword evidence="4 8" id="KW-0812">Transmembrane</keyword>
<dbReference type="InterPro" id="IPR050256">
    <property type="entry name" value="Glycosyltransferase_2"/>
</dbReference>
<dbReference type="EMBL" id="RCDC01000006">
    <property type="protein sequence ID" value="RLK51911.1"/>
    <property type="molecule type" value="Genomic_DNA"/>
</dbReference>
<dbReference type="AlphaFoldDB" id="A0A498CHS4"/>
<evidence type="ECO:0000256" key="4">
    <source>
        <dbReference type="ARBA" id="ARBA00022692"/>
    </source>
</evidence>
<dbReference type="RefSeq" id="WP_121042557.1">
    <property type="nucleotide sequence ID" value="NZ_RCDC01000006.1"/>
</dbReference>
<evidence type="ECO:0000259" key="9">
    <source>
        <dbReference type="Pfam" id="PF00535"/>
    </source>
</evidence>
<dbReference type="Gene3D" id="3.90.550.10">
    <property type="entry name" value="Spore Coat Polysaccharide Biosynthesis Protein SpsA, Chain A"/>
    <property type="match status" value="1"/>
</dbReference>
<keyword evidence="7 8" id="KW-0472">Membrane</keyword>
<organism evidence="10 11">
    <name type="scientific">Stenotrophomonas rhizophila</name>
    <dbReference type="NCBI Taxonomy" id="216778"/>
    <lineage>
        <taxon>Bacteria</taxon>
        <taxon>Pseudomonadati</taxon>
        <taxon>Pseudomonadota</taxon>
        <taxon>Gammaproteobacteria</taxon>
        <taxon>Lysobacterales</taxon>
        <taxon>Lysobacteraceae</taxon>
        <taxon>Stenotrophomonas</taxon>
    </lineage>
</organism>
<dbReference type="PANTHER" id="PTHR48090:SF3">
    <property type="entry name" value="UNDECAPRENYL-PHOSPHATE 4-DEOXY-4-FORMAMIDO-L-ARABINOSE TRANSFERASE"/>
    <property type="match status" value="1"/>
</dbReference>
<dbReference type="Proteomes" id="UP000274786">
    <property type="component" value="Unassembled WGS sequence"/>
</dbReference>
<protein>
    <submittedName>
        <fullName evidence="10">Undecaprenyl-phosphate 4-deoxy-4-formamido-L-arabinose transferase</fullName>
    </submittedName>
</protein>
<feature type="transmembrane region" description="Helical" evidence="8">
    <location>
        <begin position="226"/>
        <end position="249"/>
    </location>
</feature>
<evidence type="ECO:0000256" key="5">
    <source>
        <dbReference type="ARBA" id="ARBA00022985"/>
    </source>
</evidence>
<keyword evidence="2" id="KW-0328">Glycosyltransferase</keyword>
<evidence type="ECO:0000256" key="8">
    <source>
        <dbReference type="SAM" id="Phobius"/>
    </source>
</evidence>
<keyword evidence="5" id="KW-0448">Lipopolysaccharide biosynthesis</keyword>
<dbReference type="OrthoDB" id="9811884at2"/>
<evidence type="ECO:0000256" key="1">
    <source>
        <dbReference type="ARBA" id="ARBA00022475"/>
    </source>
</evidence>
<proteinExistence type="predicted"/>
<evidence type="ECO:0000256" key="2">
    <source>
        <dbReference type="ARBA" id="ARBA00022676"/>
    </source>
</evidence>
<feature type="transmembrane region" description="Helical" evidence="8">
    <location>
        <begin position="261"/>
        <end position="286"/>
    </location>
</feature>
<dbReference type="InterPro" id="IPR001173">
    <property type="entry name" value="Glyco_trans_2-like"/>
</dbReference>
<comment type="caution">
    <text evidence="10">The sequence shown here is derived from an EMBL/GenBank/DDBJ whole genome shotgun (WGS) entry which is preliminary data.</text>
</comment>
<keyword evidence="3 10" id="KW-0808">Transferase</keyword>
<keyword evidence="6 8" id="KW-1133">Transmembrane helix</keyword>
<dbReference type="GO" id="GO:0009103">
    <property type="term" value="P:lipopolysaccharide biosynthetic process"/>
    <property type="evidence" value="ECO:0007669"/>
    <property type="project" value="UniProtKB-KW"/>
</dbReference>
<gene>
    <name evidence="10" type="ORF">BCL79_3054</name>
</gene>
<dbReference type="GO" id="GO:0099621">
    <property type="term" value="F:undecaprenyl-phosphate 4-deoxy-4-formamido-L-arabinose transferase activity"/>
    <property type="evidence" value="ECO:0007669"/>
    <property type="project" value="TreeGrafter"/>
</dbReference>
<evidence type="ECO:0000313" key="10">
    <source>
        <dbReference type="EMBL" id="RLK51911.1"/>
    </source>
</evidence>
<evidence type="ECO:0000256" key="3">
    <source>
        <dbReference type="ARBA" id="ARBA00022679"/>
    </source>
</evidence>
<keyword evidence="1" id="KW-1003">Cell membrane</keyword>
<evidence type="ECO:0000256" key="6">
    <source>
        <dbReference type="ARBA" id="ARBA00022989"/>
    </source>
</evidence>
<accession>A0A498CHS4</accession>
<dbReference type="SUPFAM" id="SSF53448">
    <property type="entry name" value="Nucleotide-diphospho-sugar transferases"/>
    <property type="match status" value="1"/>
</dbReference>
<evidence type="ECO:0000256" key="7">
    <source>
        <dbReference type="ARBA" id="ARBA00023136"/>
    </source>
</evidence>
<dbReference type="CDD" id="cd04187">
    <property type="entry name" value="DPM1_like_bac"/>
    <property type="match status" value="1"/>
</dbReference>
<name>A0A498CHS4_9GAMM</name>
<reference evidence="10 11" key="1">
    <citation type="submission" date="2018-10" db="EMBL/GenBank/DDBJ databases">
        <title>Comparative analysis of microorganisms from saline springs in Andes Mountain Range, Colombia.</title>
        <authorList>
            <person name="Rubin E."/>
        </authorList>
    </citation>
    <scope>NUCLEOTIDE SEQUENCE [LARGE SCALE GENOMIC DNA]</scope>
    <source>
        <strain evidence="10 11">USBA GBX 843</strain>
    </source>
</reference>
<dbReference type="PANTHER" id="PTHR48090">
    <property type="entry name" value="UNDECAPRENYL-PHOSPHATE 4-DEOXY-4-FORMAMIDO-L-ARABINOSE TRANSFERASE-RELATED"/>
    <property type="match status" value="1"/>
</dbReference>
<dbReference type="InterPro" id="IPR029044">
    <property type="entry name" value="Nucleotide-diphossugar_trans"/>
</dbReference>
<feature type="domain" description="Glycosyltransferase 2-like" evidence="9">
    <location>
        <begin position="5"/>
        <end position="135"/>
    </location>
</feature>
<dbReference type="GO" id="GO:0005886">
    <property type="term" value="C:plasma membrane"/>
    <property type="evidence" value="ECO:0007669"/>
    <property type="project" value="TreeGrafter"/>
</dbReference>